<dbReference type="Proteomes" id="UP001331761">
    <property type="component" value="Unassembled WGS sequence"/>
</dbReference>
<feature type="transmembrane region" description="Helical" evidence="9">
    <location>
        <begin position="124"/>
        <end position="144"/>
    </location>
</feature>
<dbReference type="PANTHER" id="PTHR12952:SF0">
    <property type="entry name" value="PROTEIN SYS1 HOMOLOG"/>
    <property type="match status" value="1"/>
</dbReference>
<keyword evidence="11" id="KW-1185">Reference proteome</keyword>
<keyword evidence="8 9" id="KW-0472">Membrane</keyword>
<evidence type="ECO:0000256" key="8">
    <source>
        <dbReference type="ARBA" id="ARBA00023136"/>
    </source>
</evidence>
<dbReference type="AlphaFoldDB" id="A0AAN8FK79"/>
<comment type="subcellular location">
    <subcellularLocation>
        <location evidence="1">Golgi apparatus membrane</location>
        <topology evidence="1">Multi-pass membrane protein</topology>
    </subcellularLocation>
</comment>
<keyword evidence="4 9" id="KW-0812">Transmembrane</keyword>
<dbReference type="GO" id="GO:0005829">
    <property type="term" value="C:cytosol"/>
    <property type="evidence" value="ECO:0007669"/>
    <property type="project" value="GOC"/>
</dbReference>
<dbReference type="GO" id="GO:0006895">
    <property type="term" value="P:Golgi to endosome transport"/>
    <property type="evidence" value="ECO:0007669"/>
    <property type="project" value="TreeGrafter"/>
</dbReference>
<dbReference type="PANTHER" id="PTHR12952">
    <property type="entry name" value="SYS1"/>
    <property type="match status" value="1"/>
</dbReference>
<accession>A0AAN8FK79</accession>
<dbReference type="GO" id="GO:0034067">
    <property type="term" value="P:protein localization to Golgi apparatus"/>
    <property type="evidence" value="ECO:0007669"/>
    <property type="project" value="TreeGrafter"/>
</dbReference>
<keyword evidence="5" id="KW-0653">Protein transport</keyword>
<dbReference type="InterPro" id="IPR019185">
    <property type="entry name" value="Integral_membrane_SYS1-rel"/>
</dbReference>
<feature type="non-terminal residue" evidence="10">
    <location>
        <position position="1"/>
    </location>
</feature>
<evidence type="ECO:0000256" key="6">
    <source>
        <dbReference type="ARBA" id="ARBA00022989"/>
    </source>
</evidence>
<evidence type="ECO:0000313" key="11">
    <source>
        <dbReference type="Proteomes" id="UP001331761"/>
    </source>
</evidence>
<reference evidence="10 11" key="1">
    <citation type="submission" date="2019-10" db="EMBL/GenBank/DDBJ databases">
        <title>Assembly and Annotation for the nematode Trichostrongylus colubriformis.</title>
        <authorList>
            <person name="Martin J."/>
        </authorList>
    </citation>
    <scope>NUCLEOTIDE SEQUENCE [LARGE SCALE GENOMIC DNA]</scope>
    <source>
        <strain evidence="10">G859</strain>
        <tissue evidence="10">Whole worm</tissue>
    </source>
</reference>
<feature type="transmembrane region" description="Helical" evidence="9">
    <location>
        <begin position="71"/>
        <end position="91"/>
    </location>
</feature>
<organism evidence="10 11">
    <name type="scientific">Trichostrongylus colubriformis</name>
    <name type="common">Black scour worm</name>
    <dbReference type="NCBI Taxonomy" id="6319"/>
    <lineage>
        <taxon>Eukaryota</taxon>
        <taxon>Metazoa</taxon>
        <taxon>Ecdysozoa</taxon>
        <taxon>Nematoda</taxon>
        <taxon>Chromadorea</taxon>
        <taxon>Rhabditida</taxon>
        <taxon>Rhabditina</taxon>
        <taxon>Rhabditomorpha</taxon>
        <taxon>Strongyloidea</taxon>
        <taxon>Trichostrongylidae</taxon>
        <taxon>Trichostrongylus</taxon>
    </lineage>
</organism>
<protein>
    <submittedName>
        <fullName evidence="10">Protein SYS1</fullName>
    </submittedName>
</protein>
<gene>
    <name evidence="10" type="ORF">GCK32_006536</name>
</gene>
<feature type="transmembrane region" description="Helical" evidence="9">
    <location>
        <begin position="27"/>
        <end position="51"/>
    </location>
</feature>
<evidence type="ECO:0000256" key="7">
    <source>
        <dbReference type="ARBA" id="ARBA00023034"/>
    </source>
</evidence>
<dbReference type="GO" id="GO:0043001">
    <property type="term" value="P:Golgi to plasma membrane protein transport"/>
    <property type="evidence" value="ECO:0007669"/>
    <property type="project" value="TreeGrafter"/>
</dbReference>
<comment type="similarity">
    <text evidence="2">Belongs to the SYS1 family.</text>
</comment>
<evidence type="ECO:0000256" key="3">
    <source>
        <dbReference type="ARBA" id="ARBA00022448"/>
    </source>
</evidence>
<feature type="transmembrane region" description="Helical" evidence="9">
    <location>
        <begin position="98"/>
        <end position="118"/>
    </location>
</feature>
<dbReference type="EMBL" id="WIXE01009731">
    <property type="protein sequence ID" value="KAK5978200.1"/>
    <property type="molecule type" value="Genomic_DNA"/>
</dbReference>
<comment type="caution">
    <text evidence="10">The sequence shown here is derived from an EMBL/GenBank/DDBJ whole genome shotgun (WGS) entry which is preliminary data.</text>
</comment>
<evidence type="ECO:0000256" key="4">
    <source>
        <dbReference type="ARBA" id="ARBA00022692"/>
    </source>
</evidence>
<evidence type="ECO:0000256" key="1">
    <source>
        <dbReference type="ARBA" id="ARBA00004653"/>
    </source>
</evidence>
<sequence>FCKRQIACKIPPRCDMSSFRSYVWDPVLLISQMVCMQTVFYTVECTALVLYSMTGYTPTLAHIYSMQALRVMVVVQLLATLSCGVAMRFVVQRAKQCLDFSCTLHVFHLLFVIIYNHAFPTQLLWWGIQIASVVICTLLGEYLCMVADTQEIKLGPPSKYDL</sequence>
<evidence type="ECO:0000256" key="5">
    <source>
        <dbReference type="ARBA" id="ARBA00022927"/>
    </source>
</evidence>
<dbReference type="GO" id="GO:0000139">
    <property type="term" value="C:Golgi membrane"/>
    <property type="evidence" value="ECO:0007669"/>
    <property type="project" value="UniProtKB-SubCell"/>
</dbReference>
<dbReference type="GO" id="GO:0005802">
    <property type="term" value="C:trans-Golgi network"/>
    <property type="evidence" value="ECO:0007669"/>
    <property type="project" value="TreeGrafter"/>
</dbReference>
<evidence type="ECO:0000313" key="10">
    <source>
        <dbReference type="EMBL" id="KAK5978200.1"/>
    </source>
</evidence>
<proteinExistence type="inferred from homology"/>
<keyword evidence="7" id="KW-0333">Golgi apparatus</keyword>
<name>A0AAN8FK79_TRICO</name>
<evidence type="ECO:0000256" key="9">
    <source>
        <dbReference type="SAM" id="Phobius"/>
    </source>
</evidence>
<evidence type="ECO:0000256" key="2">
    <source>
        <dbReference type="ARBA" id="ARBA00008160"/>
    </source>
</evidence>
<keyword evidence="6 9" id="KW-1133">Transmembrane helix</keyword>
<keyword evidence="3" id="KW-0813">Transport</keyword>
<dbReference type="Pfam" id="PF09801">
    <property type="entry name" value="SYS1"/>
    <property type="match status" value="1"/>
</dbReference>